<dbReference type="NCBIfam" id="TIGR03652">
    <property type="entry name" value="FeS_repair_RIC"/>
    <property type="match status" value="1"/>
</dbReference>
<dbReference type="InterPro" id="IPR019903">
    <property type="entry name" value="RIC_family"/>
</dbReference>
<evidence type="ECO:0000256" key="3">
    <source>
        <dbReference type="ARBA" id="ARBA00022723"/>
    </source>
</evidence>
<keyword evidence="4" id="KW-0408">Iron</keyword>
<dbReference type="PANTHER" id="PTHR36438:SF1">
    <property type="entry name" value="IRON-SULFUR CLUSTER REPAIR PROTEIN YTFE"/>
    <property type="match status" value="1"/>
</dbReference>
<dbReference type="Proteomes" id="UP000673975">
    <property type="component" value="Unassembled WGS sequence"/>
</dbReference>
<dbReference type="InterPro" id="IPR038062">
    <property type="entry name" value="ScdA-like_N_sf"/>
</dbReference>
<dbReference type="GO" id="GO:0005737">
    <property type="term" value="C:cytoplasm"/>
    <property type="evidence" value="ECO:0007669"/>
    <property type="project" value="UniProtKB-SubCell"/>
</dbReference>
<gene>
    <name evidence="6" type="primary">ric</name>
    <name evidence="6" type="ORF">NATSA_03970</name>
</gene>
<evidence type="ECO:0000256" key="1">
    <source>
        <dbReference type="ARBA" id="ARBA00004496"/>
    </source>
</evidence>
<reference evidence="6" key="1">
    <citation type="submission" date="2021-02" db="EMBL/GenBank/DDBJ databases">
        <title>Natronogracilivirga saccharolytica gen. nov. sp. nov. a new anaerobic, haloalkiliphilic carbohydrate-fermenting bacterium from soda lake and proposing of Cyclonatronumiaceae fam. nov. in the phylum Balneolaeota.</title>
        <authorList>
            <person name="Zhilina T.N."/>
            <person name="Sorokin D.Y."/>
            <person name="Zavarzina D.G."/>
            <person name="Toshchakov S.V."/>
            <person name="Kublanov I.V."/>
        </authorList>
    </citation>
    <scope>NUCLEOTIDE SEQUENCE</scope>
    <source>
        <strain evidence="6">Z-1702</strain>
    </source>
</reference>
<keyword evidence="7" id="KW-1185">Reference proteome</keyword>
<comment type="caution">
    <text evidence="6">The sequence shown here is derived from an EMBL/GenBank/DDBJ whole genome shotgun (WGS) entry which is preliminary data.</text>
</comment>
<name>A0A8J7RH95_9BACT</name>
<evidence type="ECO:0000313" key="7">
    <source>
        <dbReference type="Proteomes" id="UP000673975"/>
    </source>
</evidence>
<dbReference type="RefSeq" id="WP_210510602.1">
    <property type="nucleotide sequence ID" value="NZ_JAFIDN010000002.1"/>
</dbReference>
<evidence type="ECO:0000256" key="4">
    <source>
        <dbReference type="ARBA" id="ARBA00023004"/>
    </source>
</evidence>
<dbReference type="InterPro" id="IPR012312">
    <property type="entry name" value="Hemerythrin-like"/>
</dbReference>
<comment type="subcellular location">
    <subcellularLocation>
        <location evidence="1">Cytoplasm</location>
    </subcellularLocation>
</comment>
<proteinExistence type="predicted"/>
<evidence type="ECO:0000256" key="2">
    <source>
        <dbReference type="ARBA" id="ARBA00022490"/>
    </source>
</evidence>
<dbReference type="PANTHER" id="PTHR36438">
    <property type="entry name" value="IRON-SULFUR CLUSTER REPAIR PROTEIN YTFE"/>
    <property type="match status" value="1"/>
</dbReference>
<evidence type="ECO:0000259" key="5">
    <source>
        <dbReference type="Pfam" id="PF01814"/>
    </source>
</evidence>
<accession>A0A8J7RH95</accession>
<keyword evidence="3" id="KW-0479">Metal-binding</keyword>
<protein>
    <submittedName>
        <fullName evidence="6">Iron-sulfur cluster repair di-iron protein</fullName>
    </submittedName>
</protein>
<dbReference type="EMBL" id="JAFIDN010000002">
    <property type="protein sequence ID" value="MBP3191815.1"/>
    <property type="molecule type" value="Genomic_DNA"/>
</dbReference>
<dbReference type="Pfam" id="PF01814">
    <property type="entry name" value="Hemerythrin"/>
    <property type="match status" value="1"/>
</dbReference>
<dbReference type="Pfam" id="PF04405">
    <property type="entry name" value="ScdA_N"/>
    <property type="match status" value="1"/>
</dbReference>
<sequence length="238" mass="27280">MNTSELHQTTVSDIVCSNYHAAGVFREYGIDFCCGGDITLREACERKGISTEEVSGKLLDALEKREASDEQFQDWSPGLLIDYIESRHHRFVRQKVYEIADYAKKVAHVHGQRHPWNITIYQDFLELSEDMLDHLEEEEKKVFPLIRKIEEMSNKGAAIDADTVKKLHDGLELLHEDHEGAGNLMASIRQASNGFTPPDDACTKYRILYKNLAGFEEDLHKHVHLEKNLLFRKAQALV</sequence>
<dbReference type="AlphaFoldDB" id="A0A8J7RH95"/>
<feature type="domain" description="Hemerythrin-like" evidence="5">
    <location>
        <begin position="87"/>
        <end position="234"/>
    </location>
</feature>
<dbReference type="Gene3D" id="1.20.120.520">
    <property type="entry name" value="nmb1532 protein domain like"/>
    <property type="match status" value="1"/>
</dbReference>
<evidence type="ECO:0000313" key="6">
    <source>
        <dbReference type="EMBL" id="MBP3191815.1"/>
    </source>
</evidence>
<dbReference type="Gene3D" id="1.10.3910.10">
    <property type="entry name" value="SP0561-like"/>
    <property type="match status" value="1"/>
</dbReference>
<keyword evidence="2" id="KW-0963">Cytoplasm</keyword>
<organism evidence="6 7">
    <name type="scientific">Natronogracilivirga saccharolytica</name>
    <dbReference type="NCBI Taxonomy" id="2812953"/>
    <lineage>
        <taxon>Bacteria</taxon>
        <taxon>Pseudomonadati</taxon>
        <taxon>Balneolota</taxon>
        <taxon>Balneolia</taxon>
        <taxon>Balneolales</taxon>
        <taxon>Cyclonatronaceae</taxon>
        <taxon>Natronogracilivirga</taxon>
    </lineage>
</organism>
<dbReference type="GO" id="GO:0046872">
    <property type="term" value="F:metal ion binding"/>
    <property type="evidence" value="ECO:0007669"/>
    <property type="project" value="UniProtKB-KW"/>
</dbReference>